<gene>
    <name evidence="5" type="ORF">FOZ63_002602</name>
</gene>
<dbReference type="GO" id="GO:0000166">
    <property type="term" value="F:nucleotide binding"/>
    <property type="evidence" value="ECO:0007669"/>
    <property type="project" value="InterPro"/>
</dbReference>
<dbReference type="InterPro" id="IPR036397">
    <property type="entry name" value="RNaseH_sf"/>
</dbReference>
<dbReference type="GO" id="GO:0071037">
    <property type="term" value="P:nuclear polyadenylation-dependent snRNA catabolic process"/>
    <property type="evidence" value="ECO:0007669"/>
    <property type="project" value="TreeGrafter"/>
</dbReference>
<evidence type="ECO:0000313" key="5">
    <source>
        <dbReference type="EMBL" id="KAF4758901.1"/>
    </source>
</evidence>
<keyword evidence="2" id="KW-0539">Nucleus</keyword>
<dbReference type="EMBL" id="JABANO010000846">
    <property type="protein sequence ID" value="KAF4758901.1"/>
    <property type="molecule type" value="Genomic_DNA"/>
</dbReference>
<dbReference type="InterPro" id="IPR045092">
    <property type="entry name" value="Rrp6-like"/>
</dbReference>
<dbReference type="Gene3D" id="3.30.420.10">
    <property type="entry name" value="Ribonuclease H-like superfamily/Ribonuclease H"/>
    <property type="match status" value="1"/>
</dbReference>
<feature type="non-terminal residue" evidence="5">
    <location>
        <position position="737"/>
    </location>
</feature>
<dbReference type="SMART" id="SM00474">
    <property type="entry name" value="35EXOc"/>
    <property type="match status" value="1"/>
</dbReference>
<dbReference type="PANTHER" id="PTHR12124:SF47">
    <property type="entry name" value="EXOSOME COMPONENT 10"/>
    <property type="match status" value="1"/>
</dbReference>
<feature type="region of interest" description="Disordered" evidence="3">
    <location>
        <begin position="677"/>
        <end position="737"/>
    </location>
</feature>
<comment type="subcellular location">
    <subcellularLocation>
        <location evidence="1">Nucleus</location>
    </subcellularLocation>
</comment>
<dbReference type="SUPFAM" id="SSF53098">
    <property type="entry name" value="Ribonuclease H-like"/>
    <property type="match status" value="1"/>
</dbReference>
<dbReference type="GO" id="GO:0000176">
    <property type="term" value="C:nuclear exosome (RNase complex)"/>
    <property type="evidence" value="ECO:0007669"/>
    <property type="project" value="TreeGrafter"/>
</dbReference>
<evidence type="ECO:0000256" key="2">
    <source>
        <dbReference type="ARBA" id="ARBA00023242"/>
    </source>
</evidence>
<comment type="caution">
    <text evidence="5">The sequence shown here is derived from an EMBL/GenBank/DDBJ whole genome shotgun (WGS) entry which is preliminary data.</text>
</comment>
<dbReference type="Proteomes" id="UP000553632">
    <property type="component" value="Unassembled WGS sequence"/>
</dbReference>
<dbReference type="InterPro" id="IPR012337">
    <property type="entry name" value="RNaseH-like_sf"/>
</dbReference>
<dbReference type="InterPro" id="IPR044876">
    <property type="entry name" value="HRDC_dom_sf"/>
</dbReference>
<dbReference type="InterPro" id="IPR010997">
    <property type="entry name" value="HRDC-like_sf"/>
</dbReference>
<proteinExistence type="predicted"/>
<dbReference type="SUPFAM" id="SSF47819">
    <property type="entry name" value="HRDC-like"/>
    <property type="match status" value="1"/>
</dbReference>
<dbReference type="GO" id="GO:0000175">
    <property type="term" value="F:3'-5'-RNA exonuclease activity"/>
    <property type="evidence" value="ECO:0007669"/>
    <property type="project" value="InterPro"/>
</dbReference>
<dbReference type="InterPro" id="IPR002121">
    <property type="entry name" value="HRDC_dom"/>
</dbReference>
<keyword evidence="6" id="KW-1185">Reference proteome</keyword>
<name>A0A7J6UPG6_PEROL</name>
<feature type="domain" description="HRDC" evidence="4">
    <location>
        <begin position="464"/>
        <end position="548"/>
    </location>
</feature>
<dbReference type="GO" id="GO:0071036">
    <property type="term" value="P:nuclear polyadenylation-dependent snoRNA catabolic process"/>
    <property type="evidence" value="ECO:0007669"/>
    <property type="project" value="TreeGrafter"/>
</dbReference>
<evidence type="ECO:0000256" key="3">
    <source>
        <dbReference type="SAM" id="MobiDB-lite"/>
    </source>
</evidence>
<dbReference type="GO" id="GO:0003727">
    <property type="term" value="F:single-stranded RNA binding"/>
    <property type="evidence" value="ECO:0007669"/>
    <property type="project" value="TreeGrafter"/>
</dbReference>
<dbReference type="GO" id="GO:0071039">
    <property type="term" value="P:nuclear polyadenylation-dependent CUT catabolic process"/>
    <property type="evidence" value="ECO:0007669"/>
    <property type="project" value="TreeGrafter"/>
</dbReference>
<reference evidence="5 6" key="1">
    <citation type="submission" date="2020-04" db="EMBL/GenBank/DDBJ databases">
        <title>Perkinsus olseni comparative genomics.</title>
        <authorList>
            <person name="Bogema D.R."/>
        </authorList>
    </citation>
    <scope>NUCLEOTIDE SEQUENCE [LARGE SCALE GENOMIC DNA]</scope>
    <source>
        <strain evidence="5 6">ATCC PRA-207</strain>
    </source>
</reference>
<dbReference type="Gene3D" id="1.10.150.80">
    <property type="entry name" value="HRDC domain"/>
    <property type="match status" value="1"/>
</dbReference>
<dbReference type="PANTHER" id="PTHR12124">
    <property type="entry name" value="POLYMYOSITIS/SCLERODERMA AUTOANTIGEN-RELATED"/>
    <property type="match status" value="1"/>
</dbReference>
<dbReference type="GO" id="GO:0071038">
    <property type="term" value="P:TRAMP-dependent tRNA surveillance pathway"/>
    <property type="evidence" value="ECO:0007669"/>
    <property type="project" value="TreeGrafter"/>
</dbReference>
<feature type="compositionally biased region" description="Acidic residues" evidence="3">
    <location>
        <begin position="682"/>
        <end position="691"/>
    </location>
</feature>
<feature type="compositionally biased region" description="Polar residues" evidence="3">
    <location>
        <begin position="696"/>
        <end position="705"/>
    </location>
</feature>
<dbReference type="AlphaFoldDB" id="A0A7J6UPG6"/>
<dbReference type="GO" id="GO:0071040">
    <property type="term" value="P:nuclear polyadenylation-dependent antisense transcript catabolic process"/>
    <property type="evidence" value="ECO:0007669"/>
    <property type="project" value="TreeGrafter"/>
</dbReference>
<evidence type="ECO:0000313" key="6">
    <source>
        <dbReference type="Proteomes" id="UP000553632"/>
    </source>
</evidence>
<dbReference type="Pfam" id="PF01612">
    <property type="entry name" value="DNA_pol_A_exo1"/>
    <property type="match status" value="1"/>
</dbReference>
<dbReference type="GO" id="GO:0005730">
    <property type="term" value="C:nucleolus"/>
    <property type="evidence" value="ECO:0007669"/>
    <property type="project" value="TreeGrafter"/>
</dbReference>
<evidence type="ECO:0000259" key="4">
    <source>
        <dbReference type="PROSITE" id="PS50967"/>
    </source>
</evidence>
<dbReference type="GO" id="GO:0071051">
    <property type="term" value="P:poly(A)-dependent snoRNA 3'-end processing"/>
    <property type="evidence" value="ECO:0007669"/>
    <property type="project" value="TreeGrafter"/>
</dbReference>
<dbReference type="GO" id="GO:0000467">
    <property type="term" value="P:exonucleolytic trimming to generate mature 3'-end of 5.8S rRNA from tricistronic rRNA transcript (SSU-rRNA, 5.8S rRNA, LSU-rRNA)"/>
    <property type="evidence" value="ECO:0007669"/>
    <property type="project" value="InterPro"/>
</dbReference>
<organism evidence="5 6">
    <name type="scientific">Perkinsus olseni</name>
    <name type="common">Perkinsus atlanticus</name>
    <dbReference type="NCBI Taxonomy" id="32597"/>
    <lineage>
        <taxon>Eukaryota</taxon>
        <taxon>Sar</taxon>
        <taxon>Alveolata</taxon>
        <taxon>Perkinsozoa</taxon>
        <taxon>Perkinsea</taxon>
        <taxon>Perkinsida</taxon>
        <taxon>Perkinsidae</taxon>
        <taxon>Perkinsus</taxon>
    </lineage>
</organism>
<dbReference type="GO" id="GO:0071035">
    <property type="term" value="P:nuclear polyadenylation-dependent rRNA catabolic process"/>
    <property type="evidence" value="ECO:0007669"/>
    <property type="project" value="TreeGrafter"/>
</dbReference>
<dbReference type="PROSITE" id="PS50967">
    <property type="entry name" value="HRDC"/>
    <property type="match status" value="1"/>
</dbReference>
<sequence>MATCTEVDPKLASILGQDDFVQKMLSKTRKALVVMQLFMWSSIDVVEMPLAHIRDDGEEWYSFVSASFFPDAGRRHTSPVVQIIRDPEVHAKRIGDWGEFEDAIDNLFGRVDEAFKIKDAADHKIVGDATRDGAGLDGGFKREAEVKELSWRPQDNFKELVDNYRPRFVPRLKVKHNSDLPIPKAIVDAQNGVVSDEPLPHAYAEEIRTWREMVEAEVGGMTEVPSPQLPNKGAELMWVDTVELVDEMLDELAEAQEVAIDLEHHNMQSYRGFTCLIQIATRKKDYIVDVLAPGIMIKMHDFNRITSDPGIVKVLHGADMDVQWLQRDLSAYLCNMFDTGQAARVLELGGGYSLKNLLDFYCGYKADKANQLADWRQRPLSDRMKQYARDDVHYLLYVYDRMRAQLLCAGGGVDEGKVTAYGRKMYMSTINRSCDVALKTYKDSDSDFMEHAITLSCKTNTPLSLVGRPMLAALMHWRDKLGRERDVFPNSILTDRLALRIAMDEPVTREQLLRALGGGSGNVARQVRENADEVLAVLQYAALHPKAPIPDTGVASKEGDNESQQSPPLPPATPERKRRKSPASVASAAHHRTRKTCSSVRDEPVVLSASRIEALDAGALPPHQPSGPTDVLSVDTAIGDDGKTAATVDGVRAALGIALTEVPAELASTMYLARQKEANAEEKEEGGEAEMENPVVASTVSQPVKVTSGEKKETPPSPEVIHLKGTKGAIPKSIRQA</sequence>
<protein>
    <recommendedName>
        <fullName evidence="4">HRDC domain-containing protein</fullName>
    </recommendedName>
</protein>
<dbReference type="InterPro" id="IPR002562">
    <property type="entry name" value="3'-5'_exonuclease_dom"/>
</dbReference>
<feature type="region of interest" description="Disordered" evidence="3">
    <location>
        <begin position="547"/>
        <end position="602"/>
    </location>
</feature>
<evidence type="ECO:0000256" key="1">
    <source>
        <dbReference type="ARBA" id="ARBA00004123"/>
    </source>
</evidence>
<dbReference type="Pfam" id="PF00570">
    <property type="entry name" value="HRDC"/>
    <property type="match status" value="1"/>
</dbReference>
<accession>A0A7J6UPG6</accession>
<dbReference type="GO" id="GO:0071044">
    <property type="term" value="P:histone mRNA catabolic process"/>
    <property type="evidence" value="ECO:0007669"/>
    <property type="project" value="TreeGrafter"/>
</dbReference>